<keyword evidence="2" id="KW-1185">Reference proteome</keyword>
<evidence type="ECO:0000313" key="2">
    <source>
        <dbReference type="Proteomes" id="UP001221411"/>
    </source>
</evidence>
<protein>
    <submittedName>
        <fullName evidence="1">Lysyl oxidase family protein</fullName>
    </submittedName>
</protein>
<dbReference type="PANTHER" id="PTHR45817">
    <property type="entry name" value="LYSYL OXIDASE-LIKE-RELATED"/>
    <property type="match status" value="1"/>
</dbReference>
<dbReference type="InterPro" id="IPR013783">
    <property type="entry name" value="Ig-like_fold"/>
</dbReference>
<organism evidence="1 2">
    <name type="scientific">Polyangium mundeleinium</name>
    <dbReference type="NCBI Taxonomy" id="2995306"/>
    <lineage>
        <taxon>Bacteria</taxon>
        <taxon>Pseudomonadati</taxon>
        <taxon>Myxococcota</taxon>
        <taxon>Polyangia</taxon>
        <taxon>Polyangiales</taxon>
        <taxon>Polyangiaceae</taxon>
        <taxon>Polyangium</taxon>
    </lineage>
</organism>
<comment type="caution">
    <text evidence="1">The sequence shown here is derived from an EMBL/GenBank/DDBJ whole genome shotgun (WGS) entry which is preliminary data.</text>
</comment>
<dbReference type="InterPro" id="IPR050912">
    <property type="entry name" value="LOX-like_protein"/>
</dbReference>
<proteinExistence type="predicted"/>
<gene>
    <name evidence="1" type="ORF">POL67_12395</name>
</gene>
<dbReference type="Pfam" id="PF01186">
    <property type="entry name" value="Lysyl_oxidase"/>
    <property type="match status" value="1"/>
</dbReference>
<dbReference type="EMBL" id="JAQNDO010000001">
    <property type="protein sequence ID" value="MDC0742152.1"/>
    <property type="molecule type" value="Genomic_DNA"/>
</dbReference>
<name>A0ABT5EMK3_9BACT</name>
<reference evidence="1 2" key="1">
    <citation type="submission" date="2022-11" db="EMBL/GenBank/DDBJ databases">
        <title>Minimal conservation of predation-associated metabolite biosynthetic gene clusters underscores biosynthetic potential of Myxococcota including descriptions for ten novel species: Archangium lansinium sp. nov., Myxococcus landrumus sp. nov., Nannocystis bai.</title>
        <authorList>
            <person name="Ahearne A."/>
            <person name="Stevens C."/>
            <person name="Dowd S."/>
        </authorList>
    </citation>
    <scope>NUCLEOTIDE SEQUENCE [LARGE SCALE GENOMIC DNA]</scope>
    <source>
        <strain evidence="1 2">RJM3</strain>
    </source>
</reference>
<dbReference type="RefSeq" id="WP_271917489.1">
    <property type="nucleotide sequence ID" value="NZ_JAQNDO010000001.1"/>
</dbReference>
<accession>A0ABT5EMK3</accession>
<sequence>MRYRRLIPLCFLPALHVLVPGCSDDVSEFGIADAVVTIDARVKPGTVVNVKVDARNSGQATWVPGEVTLVLPDGQGFTSASLALAGEVDPGGTGTFQGKLTAPVRTGLFKLNFDARYEGGKFGSIASPATELTCSDGVYCNGADRLVAGQCVTGPNPCDDGAECTTDTCDEATDTCNHTLGPNCQSCTSDCTPDCTGKVCGDNGCGGSCGSCPAGEACANATNVCKPANQAGSCAAPLDLLPAGTALLGVHPITGDTTNGLHEVVPTCNSTSTAVEAVYKFELTEKMGIEARVSGYDTVLHIRKENPATPENECLDDKPAATVGCSDDASPPGDYGSRVDAALDPGTYYLIVDGFDASQYGAFDLQVKFTANGCVPHCDGLYCGTDDGCGGDCGTCDAGFACSAEGRCRPDPCVPDCADKQCGDDGCGGTCGSCAEGSLCVPATSKCQVFADCNNETPVCDPPCGAGEFCGTDCGCHAANEPMADLVIDEKRLAEEILFDTLDVSPNSCAFIEECVGGTGLRKLLRFSVEAKNQGMATLTVPPPSERPDLFLFSPCHGHYHFNGFATYALLDKDGKEIVTGRKQAYCMEDTQQIALGPNVGCNKIYTCEDQGIQRGWSDLYGNTLDCQWLDITGVPEGEYFIQVKLNPSREFEEVSLDNNTATVPVTIPKQ</sequence>
<dbReference type="InterPro" id="IPR001695">
    <property type="entry name" value="Lysyl_oxidase"/>
</dbReference>
<dbReference type="PANTHER" id="PTHR45817:SF4">
    <property type="entry name" value="LYSYL OXIDASE-LIKE-RELATED"/>
    <property type="match status" value="1"/>
</dbReference>
<dbReference type="Gene3D" id="2.60.40.10">
    <property type="entry name" value="Immunoglobulins"/>
    <property type="match status" value="1"/>
</dbReference>
<evidence type="ECO:0000313" key="1">
    <source>
        <dbReference type="EMBL" id="MDC0742152.1"/>
    </source>
</evidence>
<dbReference type="Proteomes" id="UP001221411">
    <property type="component" value="Unassembled WGS sequence"/>
</dbReference>